<dbReference type="InterPro" id="IPR036676">
    <property type="entry name" value="PurM-like_C_sf"/>
</dbReference>
<dbReference type="HAMAP" id="MF_00741">
    <property type="entry name" value="AIRS"/>
    <property type="match status" value="1"/>
</dbReference>
<dbReference type="InterPro" id="IPR013815">
    <property type="entry name" value="ATP_grasp_subdomain_1"/>
</dbReference>
<dbReference type="InterPro" id="IPR037123">
    <property type="entry name" value="PRibGlycinamide_synth_C_sf"/>
</dbReference>
<keyword evidence="8 15" id="KW-0067">ATP-binding</keyword>
<dbReference type="SMART" id="SM01210">
    <property type="entry name" value="GARS_C"/>
    <property type="match status" value="1"/>
</dbReference>
<dbReference type="SUPFAM" id="SSF51246">
    <property type="entry name" value="Rudiment single hybrid motif"/>
    <property type="match status" value="1"/>
</dbReference>
<dbReference type="PROSITE" id="PS00184">
    <property type="entry name" value="GARS"/>
    <property type="match status" value="1"/>
</dbReference>
<dbReference type="GO" id="GO:0006189">
    <property type="term" value="P:'de novo' IMP biosynthetic process"/>
    <property type="evidence" value="ECO:0007669"/>
    <property type="project" value="UniProtKB-UniPathway"/>
</dbReference>
<dbReference type="Gene3D" id="3.90.650.10">
    <property type="entry name" value="PurM-like C-terminal domain"/>
    <property type="match status" value="1"/>
</dbReference>
<dbReference type="Gene3D" id="3.30.1490.20">
    <property type="entry name" value="ATP-grasp fold, A domain"/>
    <property type="match status" value="1"/>
</dbReference>
<dbReference type="PANTHER" id="PTHR10520:SF12">
    <property type="entry name" value="TRIFUNCTIONAL PURINE BIOSYNTHETIC PROTEIN ADENOSINE-3"/>
    <property type="match status" value="1"/>
</dbReference>
<dbReference type="SUPFAM" id="SSF56059">
    <property type="entry name" value="Glutathione synthetase ATP-binding domain-like"/>
    <property type="match status" value="1"/>
</dbReference>
<comment type="similarity">
    <text evidence="12">In the C-terminal section; belongs to the AIR synthase family.</text>
</comment>
<keyword evidence="10" id="KW-0511">Multifunctional enzyme</keyword>
<dbReference type="Pfam" id="PF02769">
    <property type="entry name" value="AIRS_C"/>
    <property type="match status" value="1"/>
</dbReference>
<dbReference type="FunFam" id="3.90.650.10:FF:000019">
    <property type="entry name" value="Trifunctional purine biosynthetic protein adenosine-3"/>
    <property type="match status" value="1"/>
</dbReference>
<sequence>MSLRVLLIGSGGREHALAWRLARSDLVEHIFVCPGNGGTAREPKTSNIDVSATDFTALVDFALKNQISLVLPGPEQPLVDGVETHFRKVGIPVFGPSALAARMEGSKAFSKAFMERHSIPTARFKVFAAAEVDQAIEYVKTCGFNVVLKASGLAAGKGVLIPQTVDEAVAGLKEMMVENVFGAAGSEVVIEELLTGPEISVLAFSDGYTTVPLPAAQDHKRIGEGDTGLNTGGMGAYAPAPVATRAIMDQIMKEVLQPTITGMRKEGFPFVGMLFTGFMLTPSGPKVLEYNVRFGDPETEALMLLLSDDTDLAAILLACAERRLDAVQVKTRPGFGVSVILASQGYPGSYAKGKTITVGNVPEGAVVFHAGTAQKGDQTVTSGGRVIAVSAYAPTLREALDLAYAGVDQVSFEGKVYRRDIAHRALTQENSTPGLTYAQAGVSVDAGNSLVEAIKPMVRATRRPGADAEIGGFGGTFDLKAVGYRDPVLVSGTDGVGTKLRVAMDAGVHDFVGIDLVAMSVNDLLVQGAEPLYFLDYYACSKLDVPIAAQVIKGIAQGCLNAGCALIGGETAEMPGMYQEGDYDLAGFAVGAVERDLILPQPDIRPGDVLLGLPSSGVHSNGFSLVRKIVALSGLSYASPCPWDESTTLGRALLEPTRIYVKSVLPVAQAGLIKGMSHITGGGFIENIPRVLPKGTGCYIDASSWDLPPLFRFLMKQGGVEPLEMSRTFNNGLGMVLVVDAGRVQEVVRALQAAGEPQVFQIGEVTDQAGVEMRSLSAWA</sequence>
<dbReference type="Gene3D" id="3.40.50.20">
    <property type="match status" value="1"/>
</dbReference>
<dbReference type="InterPro" id="IPR020562">
    <property type="entry name" value="PRibGlycinamide_synth_N"/>
</dbReference>
<dbReference type="NCBIfam" id="TIGR00877">
    <property type="entry name" value="purD"/>
    <property type="match status" value="1"/>
</dbReference>
<evidence type="ECO:0000259" key="16">
    <source>
        <dbReference type="PROSITE" id="PS50975"/>
    </source>
</evidence>
<dbReference type="Proteomes" id="UP000218811">
    <property type="component" value="Unassembled WGS sequence"/>
</dbReference>
<name>A0A2H3JD66_WOLCO</name>
<evidence type="ECO:0000313" key="18">
    <source>
        <dbReference type="Proteomes" id="UP000218811"/>
    </source>
</evidence>
<dbReference type="InterPro" id="IPR010918">
    <property type="entry name" value="PurM-like_C_dom"/>
</dbReference>
<evidence type="ECO:0000256" key="12">
    <source>
        <dbReference type="ARBA" id="ARBA00029444"/>
    </source>
</evidence>
<evidence type="ECO:0000256" key="2">
    <source>
        <dbReference type="ARBA" id="ARBA00005174"/>
    </source>
</evidence>
<evidence type="ECO:0000313" key="17">
    <source>
        <dbReference type="EMBL" id="PCH33897.1"/>
    </source>
</evidence>
<dbReference type="GO" id="GO:0046084">
    <property type="term" value="P:adenine biosynthetic process"/>
    <property type="evidence" value="ECO:0007669"/>
    <property type="project" value="TreeGrafter"/>
</dbReference>
<dbReference type="Gene3D" id="3.90.600.10">
    <property type="entry name" value="Phosphoribosylglycinamide synthetase, C-terminal domain"/>
    <property type="match status" value="1"/>
</dbReference>
<dbReference type="SUPFAM" id="SSF52440">
    <property type="entry name" value="PreATP-grasp domain"/>
    <property type="match status" value="1"/>
</dbReference>
<evidence type="ECO:0000256" key="7">
    <source>
        <dbReference type="ARBA" id="ARBA00022755"/>
    </source>
</evidence>
<dbReference type="InterPro" id="IPR020561">
    <property type="entry name" value="PRibGlycinamid_synth_ATP-grasp"/>
</dbReference>
<dbReference type="Pfam" id="PF01071">
    <property type="entry name" value="GARS_A"/>
    <property type="match status" value="1"/>
</dbReference>
<dbReference type="CDD" id="cd02196">
    <property type="entry name" value="PurM"/>
    <property type="match status" value="1"/>
</dbReference>
<evidence type="ECO:0000256" key="4">
    <source>
        <dbReference type="ARBA" id="ARBA00022598"/>
    </source>
</evidence>
<dbReference type="UniPathway" id="UPA00074">
    <property type="reaction ID" value="UER00125"/>
</dbReference>
<dbReference type="FunFam" id="3.90.600.10:FF:000001">
    <property type="entry name" value="Trifunctional purine biosynthetic protein adenosine-3"/>
    <property type="match status" value="1"/>
</dbReference>
<accession>A0A2H3JD66</accession>
<dbReference type="InterPro" id="IPR020559">
    <property type="entry name" value="PRibGlycinamide_synth_CS"/>
</dbReference>
<dbReference type="InterPro" id="IPR036921">
    <property type="entry name" value="PurM-like_N_sf"/>
</dbReference>
<comment type="catalytic activity">
    <reaction evidence="14">
        <text>2-formamido-N(1)-(5-O-phospho-beta-D-ribosyl)acetamidine + ATP = 5-amino-1-(5-phospho-beta-D-ribosyl)imidazole + ADP + phosphate + H(+)</text>
        <dbReference type="Rhea" id="RHEA:23032"/>
        <dbReference type="ChEBI" id="CHEBI:15378"/>
        <dbReference type="ChEBI" id="CHEBI:30616"/>
        <dbReference type="ChEBI" id="CHEBI:43474"/>
        <dbReference type="ChEBI" id="CHEBI:137981"/>
        <dbReference type="ChEBI" id="CHEBI:147287"/>
        <dbReference type="ChEBI" id="CHEBI:456216"/>
        <dbReference type="EC" id="6.3.3.1"/>
    </reaction>
</comment>
<evidence type="ECO:0000256" key="3">
    <source>
        <dbReference type="ARBA" id="ARBA00007423"/>
    </source>
</evidence>
<dbReference type="HAMAP" id="MF_00138">
    <property type="entry name" value="GARS"/>
    <property type="match status" value="1"/>
</dbReference>
<keyword evidence="5" id="KW-0479">Metal-binding</keyword>
<dbReference type="NCBIfam" id="TIGR00878">
    <property type="entry name" value="purM"/>
    <property type="match status" value="1"/>
</dbReference>
<reference evidence="17 18" key="1">
    <citation type="journal article" date="2012" name="Science">
        <title>The Paleozoic origin of enzymatic lignin decomposition reconstructed from 31 fungal genomes.</title>
        <authorList>
            <person name="Floudas D."/>
            <person name="Binder M."/>
            <person name="Riley R."/>
            <person name="Barry K."/>
            <person name="Blanchette R.A."/>
            <person name="Henrissat B."/>
            <person name="Martinez A.T."/>
            <person name="Otillar R."/>
            <person name="Spatafora J.W."/>
            <person name="Yadav J.S."/>
            <person name="Aerts A."/>
            <person name="Benoit I."/>
            <person name="Boyd A."/>
            <person name="Carlson A."/>
            <person name="Copeland A."/>
            <person name="Coutinho P.M."/>
            <person name="de Vries R.P."/>
            <person name="Ferreira P."/>
            <person name="Findley K."/>
            <person name="Foster B."/>
            <person name="Gaskell J."/>
            <person name="Glotzer D."/>
            <person name="Gorecki P."/>
            <person name="Heitman J."/>
            <person name="Hesse C."/>
            <person name="Hori C."/>
            <person name="Igarashi K."/>
            <person name="Jurgens J.A."/>
            <person name="Kallen N."/>
            <person name="Kersten P."/>
            <person name="Kohler A."/>
            <person name="Kuees U."/>
            <person name="Kumar T.K.A."/>
            <person name="Kuo A."/>
            <person name="LaButti K."/>
            <person name="Larrondo L.F."/>
            <person name="Lindquist E."/>
            <person name="Ling A."/>
            <person name="Lombard V."/>
            <person name="Lucas S."/>
            <person name="Lundell T."/>
            <person name="Martin R."/>
            <person name="McLaughlin D.J."/>
            <person name="Morgenstern I."/>
            <person name="Morin E."/>
            <person name="Murat C."/>
            <person name="Nagy L.G."/>
            <person name="Nolan M."/>
            <person name="Ohm R.A."/>
            <person name="Patyshakuliyeva A."/>
            <person name="Rokas A."/>
            <person name="Ruiz-Duenas F.J."/>
            <person name="Sabat G."/>
            <person name="Salamov A."/>
            <person name="Samejima M."/>
            <person name="Schmutz J."/>
            <person name="Slot J.C."/>
            <person name="St John F."/>
            <person name="Stenlid J."/>
            <person name="Sun H."/>
            <person name="Sun S."/>
            <person name="Syed K."/>
            <person name="Tsang A."/>
            <person name="Wiebenga A."/>
            <person name="Young D."/>
            <person name="Pisabarro A."/>
            <person name="Eastwood D.C."/>
            <person name="Martin F."/>
            <person name="Cullen D."/>
            <person name="Grigoriev I.V."/>
            <person name="Hibbett D.S."/>
        </authorList>
    </citation>
    <scope>NUCLEOTIDE SEQUENCE [LARGE SCALE GENOMIC DNA]</scope>
    <source>
        <strain evidence="17 18">MD-104</strain>
    </source>
</reference>
<dbReference type="InterPro" id="IPR004733">
    <property type="entry name" value="PurM_cligase"/>
</dbReference>
<evidence type="ECO:0000256" key="5">
    <source>
        <dbReference type="ARBA" id="ARBA00022723"/>
    </source>
</evidence>
<evidence type="ECO:0000256" key="11">
    <source>
        <dbReference type="ARBA" id="ARBA00029388"/>
    </source>
</evidence>
<proteinExistence type="inferred from homology"/>
<gene>
    <name evidence="17" type="ORF">WOLCODRAFT_160436</name>
</gene>
<dbReference type="GO" id="GO:0005524">
    <property type="term" value="F:ATP binding"/>
    <property type="evidence" value="ECO:0007669"/>
    <property type="project" value="UniProtKB-UniRule"/>
</dbReference>
<dbReference type="FunFam" id="3.40.50.20:FF:000006">
    <property type="entry name" value="Phosphoribosylamine--glycine ligase, chloroplastic"/>
    <property type="match status" value="1"/>
</dbReference>
<keyword evidence="7" id="KW-0658">Purine biosynthesis</keyword>
<dbReference type="InterPro" id="IPR000115">
    <property type="entry name" value="PRibGlycinamide_synth"/>
</dbReference>
<evidence type="ECO:0000256" key="9">
    <source>
        <dbReference type="ARBA" id="ARBA00023211"/>
    </source>
</evidence>
<keyword evidence="9" id="KW-0464">Manganese</keyword>
<dbReference type="OMA" id="EVMQACC"/>
<keyword evidence="4" id="KW-0436">Ligase</keyword>
<dbReference type="FunFam" id="3.30.470.20:FF:000018">
    <property type="entry name" value="Trifunctional purine biosynthetic protein adenosine-3"/>
    <property type="match status" value="1"/>
</dbReference>
<organism evidence="17 18">
    <name type="scientific">Wolfiporia cocos (strain MD-104)</name>
    <name type="common">Brown rot fungus</name>
    <dbReference type="NCBI Taxonomy" id="742152"/>
    <lineage>
        <taxon>Eukaryota</taxon>
        <taxon>Fungi</taxon>
        <taxon>Dikarya</taxon>
        <taxon>Basidiomycota</taxon>
        <taxon>Agaricomycotina</taxon>
        <taxon>Agaricomycetes</taxon>
        <taxon>Polyporales</taxon>
        <taxon>Phaeolaceae</taxon>
        <taxon>Wolfiporia</taxon>
    </lineage>
</organism>
<dbReference type="AlphaFoldDB" id="A0A2H3JD66"/>
<dbReference type="SUPFAM" id="SSF55326">
    <property type="entry name" value="PurM N-terminal domain-like"/>
    <property type="match status" value="1"/>
</dbReference>
<feature type="domain" description="ATP-grasp" evidence="16">
    <location>
        <begin position="111"/>
        <end position="321"/>
    </location>
</feature>
<dbReference type="InterPro" id="IPR016185">
    <property type="entry name" value="PreATP-grasp_dom_sf"/>
</dbReference>
<protein>
    <submittedName>
        <fullName evidence="17">Aminoimidazole ribonucleotide synthetase</fullName>
    </submittedName>
</protein>
<dbReference type="GO" id="GO:0046872">
    <property type="term" value="F:metal ion binding"/>
    <property type="evidence" value="ECO:0007669"/>
    <property type="project" value="UniProtKB-KW"/>
</dbReference>
<dbReference type="InterPro" id="IPR011054">
    <property type="entry name" value="Rudment_hybrid_motif"/>
</dbReference>
<dbReference type="EMBL" id="KB467831">
    <property type="protein sequence ID" value="PCH33897.1"/>
    <property type="molecule type" value="Genomic_DNA"/>
</dbReference>
<dbReference type="SUPFAM" id="SSF56042">
    <property type="entry name" value="PurM C-terminal domain-like"/>
    <property type="match status" value="1"/>
</dbReference>
<comment type="pathway">
    <text evidence="2">Purine metabolism; IMP biosynthesis via de novo pathway; N(1)-(5-phospho-D-ribosyl)glycinamide from 5-phospho-alpha-D-ribose 1-diphosphate: step 2/2.</text>
</comment>
<dbReference type="Gene3D" id="3.30.470.20">
    <property type="entry name" value="ATP-grasp fold, B domain"/>
    <property type="match status" value="1"/>
</dbReference>
<dbReference type="PANTHER" id="PTHR10520">
    <property type="entry name" value="TRIFUNCTIONAL PURINE BIOSYNTHETIC PROTEIN ADENOSINE-3-RELATED"/>
    <property type="match status" value="1"/>
</dbReference>
<comment type="function">
    <text evidence="11">Catalyzes the second and fifth step in the 'de novo' purine biosynthesis pathway; contains phosphoribosylamine--glycine ligase (GARS) and phosphoribosylformylglycinamidine cyclo-ligase (AIRS) activities.</text>
</comment>
<comment type="catalytic activity">
    <reaction evidence="13">
        <text>5-phospho-beta-D-ribosylamine + glycine + ATP = N(1)-(5-phospho-beta-D-ribosyl)glycinamide + ADP + phosphate + H(+)</text>
        <dbReference type="Rhea" id="RHEA:17453"/>
        <dbReference type="ChEBI" id="CHEBI:15378"/>
        <dbReference type="ChEBI" id="CHEBI:30616"/>
        <dbReference type="ChEBI" id="CHEBI:43474"/>
        <dbReference type="ChEBI" id="CHEBI:57305"/>
        <dbReference type="ChEBI" id="CHEBI:58681"/>
        <dbReference type="ChEBI" id="CHEBI:143788"/>
        <dbReference type="ChEBI" id="CHEBI:456216"/>
        <dbReference type="EC" id="6.3.4.13"/>
    </reaction>
</comment>
<dbReference type="SMART" id="SM01209">
    <property type="entry name" value="GARS_A"/>
    <property type="match status" value="1"/>
</dbReference>
<dbReference type="GO" id="GO:0004641">
    <property type="term" value="F:phosphoribosylformylglycinamidine cyclo-ligase activity"/>
    <property type="evidence" value="ECO:0007669"/>
    <property type="project" value="UniProtKB-EC"/>
</dbReference>
<dbReference type="InterPro" id="IPR016188">
    <property type="entry name" value="PurM-like_N"/>
</dbReference>
<dbReference type="InterPro" id="IPR011761">
    <property type="entry name" value="ATP-grasp"/>
</dbReference>
<evidence type="ECO:0000256" key="10">
    <source>
        <dbReference type="ARBA" id="ARBA00023268"/>
    </source>
</evidence>
<comment type="similarity">
    <text evidence="3">In the N-terminal section; belongs to the GARS family.</text>
</comment>
<dbReference type="GO" id="GO:0004637">
    <property type="term" value="F:phosphoribosylamine-glycine ligase activity"/>
    <property type="evidence" value="ECO:0007669"/>
    <property type="project" value="UniProtKB-EC"/>
</dbReference>
<dbReference type="Pfam" id="PF00586">
    <property type="entry name" value="AIRS"/>
    <property type="match status" value="1"/>
</dbReference>
<dbReference type="FunFam" id="3.30.1330.10:FF:000001">
    <property type="entry name" value="Phosphoribosylformylglycinamidine cyclo-ligase"/>
    <property type="match status" value="1"/>
</dbReference>
<evidence type="ECO:0000256" key="8">
    <source>
        <dbReference type="ARBA" id="ARBA00022840"/>
    </source>
</evidence>
<dbReference type="GO" id="GO:0005829">
    <property type="term" value="C:cytosol"/>
    <property type="evidence" value="ECO:0007669"/>
    <property type="project" value="TreeGrafter"/>
</dbReference>
<dbReference type="InterPro" id="IPR020560">
    <property type="entry name" value="PRibGlycinamide_synth_C-dom"/>
</dbReference>
<dbReference type="PROSITE" id="PS50975">
    <property type="entry name" value="ATP_GRASP"/>
    <property type="match status" value="1"/>
</dbReference>
<evidence type="ECO:0000256" key="13">
    <source>
        <dbReference type="ARBA" id="ARBA00047843"/>
    </source>
</evidence>
<comment type="pathway">
    <text evidence="1">Purine metabolism; IMP biosynthesis via de novo pathway; 5-amino-1-(5-phospho-D-ribosyl)imidazole from N(2)-formyl-N(1)-(5-phospho-D-ribosyl)glycinamide: step 2/2.</text>
</comment>
<evidence type="ECO:0000256" key="6">
    <source>
        <dbReference type="ARBA" id="ARBA00022741"/>
    </source>
</evidence>
<evidence type="ECO:0000256" key="15">
    <source>
        <dbReference type="PROSITE-ProRule" id="PRU00409"/>
    </source>
</evidence>
<dbReference type="STRING" id="742152.A0A2H3JD66"/>
<dbReference type="Pfam" id="PF02843">
    <property type="entry name" value="GARS_C"/>
    <property type="match status" value="1"/>
</dbReference>
<dbReference type="Gene3D" id="3.30.1330.10">
    <property type="entry name" value="PurM-like, N-terminal domain"/>
    <property type="match status" value="1"/>
</dbReference>
<evidence type="ECO:0000256" key="14">
    <source>
        <dbReference type="ARBA" id="ARBA00049057"/>
    </source>
</evidence>
<dbReference type="Pfam" id="PF02844">
    <property type="entry name" value="GARS_N"/>
    <property type="match status" value="1"/>
</dbReference>
<dbReference type="OrthoDB" id="2018833at2759"/>
<keyword evidence="18" id="KW-1185">Reference proteome</keyword>
<evidence type="ECO:0000256" key="1">
    <source>
        <dbReference type="ARBA" id="ARBA00004686"/>
    </source>
</evidence>
<keyword evidence="6 15" id="KW-0547">Nucleotide-binding</keyword>